<dbReference type="KEGG" id="bor:COCMIDRAFT_110097"/>
<protein>
    <submittedName>
        <fullName evidence="1">Uncharacterized protein</fullName>
    </submittedName>
</protein>
<reference evidence="1 2" key="1">
    <citation type="journal article" date="2013" name="PLoS Genet.">
        <title>Comparative genome structure, secondary metabolite, and effector coding capacity across Cochliobolus pathogens.</title>
        <authorList>
            <person name="Condon B.J."/>
            <person name="Leng Y."/>
            <person name="Wu D."/>
            <person name="Bushley K.E."/>
            <person name="Ohm R.A."/>
            <person name="Otillar R."/>
            <person name="Martin J."/>
            <person name="Schackwitz W."/>
            <person name="Grimwood J."/>
            <person name="MohdZainudin N."/>
            <person name="Xue C."/>
            <person name="Wang R."/>
            <person name="Manning V.A."/>
            <person name="Dhillon B."/>
            <person name="Tu Z.J."/>
            <person name="Steffenson B.J."/>
            <person name="Salamov A."/>
            <person name="Sun H."/>
            <person name="Lowry S."/>
            <person name="LaButti K."/>
            <person name="Han J."/>
            <person name="Copeland A."/>
            <person name="Lindquist E."/>
            <person name="Barry K."/>
            <person name="Schmutz J."/>
            <person name="Baker S.E."/>
            <person name="Ciuffetti L.M."/>
            <person name="Grigoriev I.V."/>
            <person name="Zhong S."/>
            <person name="Turgeon B.G."/>
        </authorList>
    </citation>
    <scope>NUCLEOTIDE SEQUENCE [LARGE SCALE GENOMIC DNA]</scope>
    <source>
        <strain evidence="1 2">ATCC 44560</strain>
    </source>
</reference>
<dbReference type="HOGENOM" id="CLU_1309993_0_0_1"/>
<dbReference type="RefSeq" id="XP_007693539.1">
    <property type="nucleotide sequence ID" value="XM_007695349.1"/>
</dbReference>
<accession>W6YR17</accession>
<name>W6YR17_COCMI</name>
<dbReference type="OrthoDB" id="3705949at2759"/>
<keyword evidence="2" id="KW-1185">Reference proteome</keyword>
<evidence type="ECO:0000313" key="1">
    <source>
        <dbReference type="EMBL" id="EUC39948.1"/>
    </source>
</evidence>
<organism evidence="1 2">
    <name type="scientific">Bipolaris oryzae ATCC 44560</name>
    <dbReference type="NCBI Taxonomy" id="930090"/>
    <lineage>
        <taxon>Eukaryota</taxon>
        <taxon>Fungi</taxon>
        <taxon>Dikarya</taxon>
        <taxon>Ascomycota</taxon>
        <taxon>Pezizomycotina</taxon>
        <taxon>Dothideomycetes</taxon>
        <taxon>Pleosporomycetidae</taxon>
        <taxon>Pleosporales</taxon>
        <taxon>Pleosporineae</taxon>
        <taxon>Pleosporaceae</taxon>
        <taxon>Bipolaris</taxon>
    </lineage>
</organism>
<proteinExistence type="predicted"/>
<evidence type="ECO:0000313" key="2">
    <source>
        <dbReference type="Proteomes" id="UP000054032"/>
    </source>
</evidence>
<dbReference type="Proteomes" id="UP000054032">
    <property type="component" value="Unassembled WGS sequence"/>
</dbReference>
<sequence length="210" mass="23539">MTTIPPLSDFLNVMFTGEHLFEIIRLGNSARKRLAIVTASHGQCEIPPYLWFIHPRYLIQFVALGQQAQMDQDAQRVIGLEDAMRVLSFERKSRSFHTPISDFSSTPATAKPITQDMTTTGHSHGITSDLRVLKGKEYVTMDVAIWIIDHLRCVEGYCTRCSHGVTVNEYGGGYFHSTDISNTTSEAHTDIKADYAITYNSQGGLSLYQM</sequence>
<dbReference type="GeneID" id="19119545"/>
<dbReference type="EMBL" id="KI964219">
    <property type="protein sequence ID" value="EUC39948.1"/>
    <property type="molecule type" value="Genomic_DNA"/>
</dbReference>
<gene>
    <name evidence="1" type="ORF">COCMIDRAFT_110097</name>
</gene>
<dbReference type="AlphaFoldDB" id="W6YR17"/>